<name>A0ACD5T853_AVESA</name>
<dbReference type="Proteomes" id="UP001732700">
    <property type="component" value="Chromosome 1A"/>
</dbReference>
<evidence type="ECO:0000313" key="1">
    <source>
        <dbReference type="EnsemblPlants" id="AVESA.00010b.r2.1AG0008400.1.CDS"/>
    </source>
</evidence>
<protein>
    <submittedName>
        <fullName evidence="1">Uncharacterized protein</fullName>
    </submittedName>
</protein>
<organism evidence="1 2">
    <name type="scientific">Avena sativa</name>
    <name type="common">Oat</name>
    <dbReference type="NCBI Taxonomy" id="4498"/>
    <lineage>
        <taxon>Eukaryota</taxon>
        <taxon>Viridiplantae</taxon>
        <taxon>Streptophyta</taxon>
        <taxon>Embryophyta</taxon>
        <taxon>Tracheophyta</taxon>
        <taxon>Spermatophyta</taxon>
        <taxon>Magnoliopsida</taxon>
        <taxon>Liliopsida</taxon>
        <taxon>Poales</taxon>
        <taxon>Poaceae</taxon>
        <taxon>BOP clade</taxon>
        <taxon>Pooideae</taxon>
        <taxon>Poodae</taxon>
        <taxon>Poeae</taxon>
        <taxon>Poeae Chloroplast Group 1 (Aveneae type)</taxon>
        <taxon>Aveninae</taxon>
        <taxon>Avena</taxon>
    </lineage>
</organism>
<accession>A0ACD5T853</accession>
<reference evidence="1" key="2">
    <citation type="submission" date="2025-09" db="UniProtKB">
        <authorList>
            <consortium name="EnsemblPlants"/>
        </authorList>
    </citation>
    <scope>IDENTIFICATION</scope>
</reference>
<sequence>MAAMGSKLAGLQAKACEATRFVAKHGCAYSKNLMEKNKQYVAQPPTVEKCQELSKQLFYTRLASLPGRYEAFWKETNQVKQLWKNRNDLNVEHAGIAALFGLELYGWFCLGEIAGRGFTLTGYQV</sequence>
<proteinExistence type="predicted"/>
<keyword evidence="2" id="KW-1185">Reference proteome</keyword>
<evidence type="ECO:0000313" key="2">
    <source>
        <dbReference type="Proteomes" id="UP001732700"/>
    </source>
</evidence>
<dbReference type="EnsemblPlants" id="AVESA.00010b.r2.1AG0008400.1">
    <property type="protein sequence ID" value="AVESA.00010b.r2.1AG0008400.1.CDS"/>
    <property type="gene ID" value="AVESA.00010b.r2.1AG0008400"/>
</dbReference>
<reference evidence="1" key="1">
    <citation type="submission" date="2021-05" db="EMBL/GenBank/DDBJ databases">
        <authorList>
            <person name="Scholz U."/>
            <person name="Mascher M."/>
            <person name="Fiebig A."/>
        </authorList>
    </citation>
    <scope>NUCLEOTIDE SEQUENCE [LARGE SCALE GENOMIC DNA]</scope>
</reference>